<dbReference type="EMBL" id="LNXY01000018">
    <property type="protein sequence ID" value="KTC88220.1"/>
    <property type="molecule type" value="Genomic_DNA"/>
</dbReference>
<feature type="domain" description="LysR substrate-binding" evidence="1">
    <location>
        <begin position="16"/>
        <end position="104"/>
    </location>
</feature>
<organism evidence="2 3">
    <name type="scientific">Legionella drozanskii LLAP-1</name>
    <dbReference type="NCBI Taxonomy" id="1212489"/>
    <lineage>
        <taxon>Bacteria</taxon>
        <taxon>Pseudomonadati</taxon>
        <taxon>Pseudomonadota</taxon>
        <taxon>Gammaproteobacteria</taxon>
        <taxon>Legionellales</taxon>
        <taxon>Legionellaceae</taxon>
        <taxon>Legionella</taxon>
    </lineage>
</organism>
<evidence type="ECO:0000313" key="3">
    <source>
        <dbReference type="Proteomes" id="UP000054736"/>
    </source>
</evidence>
<sequence length="119" mass="13522">MFFNPRTSTHKNAKKAAPWILPEKGSGITDILESHIAPHLNRVNVRMTIVHNDVIRQLVASGLGISFISTLSLGRLVDKTDLVTLNTPFLGLKRIFYRVIRKNDSHFDWLNPSKKTVKF</sequence>
<protein>
    <submittedName>
        <fullName evidence="2">HTH-type transcriptional activator CmpR</fullName>
    </submittedName>
</protein>
<comment type="caution">
    <text evidence="2">The sequence shown here is derived from an EMBL/GenBank/DDBJ whole genome shotgun (WGS) entry which is preliminary data.</text>
</comment>
<name>A0A0W0SY73_9GAMM</name>
<gene>
    <name evidence="2" type="primary">cmpR</name>
    <name evidence="2" type="ORF">Ldro_0814</name>
</gene>
<dbReference type="Gene3D" id="3.40.190.10">
    <property type="entry name" value="Periplasmic binding protein-like II"/>
    <property type="match status" value="1"/>
</dbReference>
<proteinExistence type="predicted"/>
<dbReference type="AlphaFoldDB" id="A0A0W0SY73"/>
<evidence type="ECO:0000259" key="1">
    <source>
        <dbReference type="Pfam" id="PF03466"/>
    </source>
</evidence>
<accession>A0A0W0SY73</accession>
<dbReference type="STRING" id="1212489.Ldro_0814"/>
<dbReference type="RefSeq" id="WP_058495147.1">
    <property type="nucleotide sequence ID" value="NZ_CAAAIU010000014.1"/>
</dbReference>
<dbReference type="Proteomes" id="UP000054736">
    <property type="component" value="Unassembled WGS sequence"/>
</dbReference>
<evidence type="ECO:0000313" key="2">
    <source>
        <dbReference type="EMBL" id="KTC88220.1"/>
    </source>
</evidence>
<dbReference type="InterPro" id="IPR005119">
    <property type="entry name" value="LysR_subst-bd"/>
</dbReference>
<dbReference type="PATRIC" id="fig|1212489.4.peg.852"/>
<dbReference type="OrthoDB" id="9808620at2"/>
<dbReference type="Pfam" id="PF03466">
    <property type="entry name" value="LysR_substrate"/>
    <property type="match status" value="1"/>
</dbReference>
<reference evidence="2 3" key="1">
    <citation type="submission" date="2015-11" db="EMBL/GenBank/DDBJ databases">
        <title>Genomic analysis of 38 Legionella species identifies large and diverse effector repertoires.</title>
        <authorList>
            <person name="Burstein D."/>
            <person name="Amaro F."/>
            <person name="Zusman T."/>
            <person name="Lifshitz Z."/>
            <person name="Cohen O."/>
            <person name="Gilbert J.A."/>
            <person name="Pupko T."/>
            <person name="Shuman H.A."/>
            <person name="Segal G."/>
        </authorList>
    </citation>
    <scope>NUCLEOTIDE SEQUENCE [LARGE SCALE GENOMIC DNA]</scope>
    <source>
        <strain evidence="2 3">ATCC 700990</strain>
    </source>
</reference>
<dbReference type="SUPFAM" id="SSF53850">
    <property type="entry name" value="Periplasmic binding protein-like II"/>
    <property type="match status" value="1"/>
</dbReference>
<keyword evidence="3" id="KW-1185">Reference proteome</keyword>